<reference evidence="3 4" key="1">
    <citation type="submission" date="2019-03" db="EMBL/GenBank/DDBJ databases">
        <title>Single cell metagenomics reveals metabolic interactions within the superorganism composed of flagellate Streblomastix strix and complex community of Bacteroidetes bacteria on its surface.</title>
        <authorList>
            <person name="Treitli S.C."/>
            <person name="Kolisko M."/>
            <person name="Husnik F."/>
            <person name="Keeling P."/>
            <person name="Hampl V."/>
        </authorList>
    </citation>
    <scope>NUCLEOTIDE SEQUENCE [LARGE SCALE GENOMIC DNA]</scope>
    <source>
        <strain evidence="3">ST1C</strain>
    </source>
</reference>
<evidence type="ECO:0000313" key="4">
    <source>
        <dbReference type="Proteomes" id="UP000324800"/>
    </source>
</evidence>
<accession>A0A5J4WFV3</accession>
<evidence type="ECO:0000256" key="2">
    <source>
        <dbReference type="SAM" id="MobiDB-lite"/>
    </source>
</evidence>
<keyword evidence="1" id="KW-0175">Coiled coil</keyword>
<evidence type="ECO:0008006" key="5">
    <source>
        <dbReference type="Google" id="ProtNLM"/>
    </source>
</evidence>
<feature type="compositionally biased region" description="Acidic residues" evidence="2">
    <location>
        <begin position="14"/>
        <end position="23"/>
    </location>
</feature>
<evidence type="ECO:0000313" key="3">
    <source>
        <dbReference type="EMBL" id="KAA6393392.1"/>
    </source>
</evidence>
<feature type="region of interest" description="Disordered" evidence="2">
    <location>
        <begin position="1"/>
        <end position="30"/>
    </location>
</feature>
<comment type="caution">
    <text evidence="3">The sequence shown here is derived from an EMBL/GenBank/DDBJ whole genome shotgun (WGS) entry which is preliminary data.</text>
</comment>
<organism evidence="3 4">
    <name type="scientific">Streblomastix strix</name>
    <dbReference type="NCBI Taxonomy" id="222440"/>
    <lineage>
        <taxon>Eukaryota</taxon>
        <taxon>Metamonada</taxon>
        <taxon>Preaxostyla</taxon>
        <taxon>Oxymonadida</taxon>
        <taxon>Streblomastigidae</taxon>
        <taxon>Streblomastix</taxon>
    </lineage>
</organism>
<dbReference type="AlphaFoldDB" id="A0A5J4WFV3"/>
<proteinExistence type="predicted"/>
<dbReference type="Proteomes" id="UP000324800">
    <property type="component" value="Unassembled WGS sequence"/>
</dbReference>
<feature type="coiled-coil region" evidence="1">
    <location>
        <begin position="210"/>
        <end position="237"/>
    </location>
</feature>
<sequence>MGTQSMRIRTRDQGDDENEDEKEVNEYPAQNDEYTDVWFITVDNPSETFQIRTGDTTLLITTSEADDDHNEQHINSELTSEVCAIPEKIYFHAGPYETVLDNGTSQQVGSIAKLHAGTIYSNNLQFATVDLLQNIGGGGDGTGSTQPKSYIFDTYQIEYRGTWVHPRLINLMDNINKTTIAEHKADNTQAITDQFHNIIDIVTDTLSARDVTENEKNEQLIQENDQLREQNNDMNTDVLSLIPRAVPNGKQRCFCLDIVEVHQKKDQVKIQISRKMKKTISRGLMEYYKHGTLLFIDNLPIVTTINEVIKNEFINREGMKIKGLKYTFLEDQLDDIIERIKEIVIEIQDV</sequence>
<protein>
    <recommendedName>
        <fullName evidence="5">KilA-N domain-containing protein</fullName>
    </recommendedName>
</protein>
<name>A0A5J4WFV3_9EUKA</name>
<gene>
    <name evidence="3" type="ORF">EZS28_011080</name>
</gene>
<evidence type="ECO:0000256" key="1">
    <source>
        <dbReference type="SAM" id="Coils"/>
    </source>
</evidence>
<dbReference type="EMBL" id="SNRW01002244">
    <property type="protein sequence ID" value="KAA6393392.1"/>
    <property type="molecule type" value="Genomic_DNA"/>
</dbReference>